<dbReference type="InterPro" id="IPR014729">
    <property type="entry name" value="Rossmann-like_a/b/a_fold"/>
</dbReference>
<dbReference type="EMBL" id="VLXZ01000004">
    <property type="protein sequence ID" value="TSB46942.1"/>
    <property type="molecule type" value="Genomic_DNA"/>
</dbReference>
<feature type="binding site" evidence="9">
    <location>
        <begin position="147"/>
        <end position="150"/>
    </location>
    <ligand>
        <name>ATP</name>
        <dbReference type="ChEBI" id="CHEBI:30616"/>
    </ligand>
</feature>
<dbReference type="InterPro" id="IPR042176">
    <property type="entry name" value="Pantoate_ligase_C"/>
</dbReference>
<name>A0A553ZZT3_9BACI</name>
<feature type="active site" description="Proton donor" evidence="9">
    <location>
        <position position="37"/>
    </location>
</feature>
<gene>
    <name evidence="9" type="primary">panC</name>
    <name evidence="10" type="ORF">FN960_07945</name>
</gene>
<dbReference type="EC" id="6.3.2.1" evidence="9"/>
<evidence type="ECO:0000313" key="11">
    <source>
        <dbReference type="Proteomes" id="UP000318521"/>
    </source>
</evidence>
<keyword evidence="7 9" id="KW-0067">ATP-binding</keyword>
<comment type="miscellaneous">
    <text evidence="9">The reaction proceeds by a bi uni uni bi ping pong mechanism.</text>
</comment>
<dbReference type="GO" id="GO:0004592">
    <property type="term" value="F:pantoate-beta-alanine ligase activity"/>
    <property type="evidence" value="ECO:0007669"/>
    <property type="project" value="UniProtKB-UniRule"/>
</dbReference>
<comment type="subcellular location">
    <subcellularLocation>
        <location evidence="9">Cytoplasm</location>
    </subcellularLocation>
</comment>
<feature type="binding site" evidence="9">
    <location>
        <position position="176"/>
    </location>
    <ligand>
        <name>ATP</name>
        <dbReference type="ChEBI" id="CHEBI:30616"/>
    </ligand>
</feature>
<dbReference type="FunFam" id="3.40.50.620:FF:000013">
    <property type="entry name" value="Pantothenate synthetase"/>
    <property type="match status" value="1"/>
</dbReference>
<feature type="binding site" evidence="9">
    <location>
        <begin position="184"/>
        <end position="187"/>
    </location>
    <ligand>
        <name>ATP</name>
        <dbReference type="ChEBI" id="CHEBI:30616"/>
    </ligand>
</feature>
<dbReference type="InterPro" id="IPR004821">
    <property type="entry name" value="Cyt_trans-like"/>
</dbReference>
<evidence type="ECO:0000256" key="3">
    <source>
        <dbReference type="ARBA" id="ARBA00022490"/>
    </source>
</evidence>
<dbReference type="HAMAP" id="MF_00158">
    <property type="entry name" value="PanC"/>
    <property type="match status" value="1"/>
</dbReference>
<evidence type="ECO:0000256" key="7">
    <source>
        <dbReference type="ARBA" id="ARBA00022840"/>
    </source>
</evidence>
<dbReference type="PANTHER" id="PTHR21299:SF1">
    <property type="entry name" value="PANTOATE--BETA-ALANINE LIGASE"/>
    <property type="match status" value="1"/>
</dbReference>
<dbReference type="CDD" id="cd00560">
    <property type="entry name" value="PanC"/>
    <property type="match status" value="1"/>
</dbReference>
<keyword evidence="5 9" id="KW-0566">Pantothenate biosynthesis</keyword>
<dbReference type="NCBIfam" id="TIGR00018">
    <property type="entry name" value="panC"/>
    <property type="match status" value="1"/>
</dbReference>
<comment type="subunit">
    <text evidence="9">Homodimer.</text>
</comment>
<comment type="function">
    <text evidence="9">Catalyzes the condensation of pantoate with beta-alanine in an ATP-dependent reaction via a pantoyl-adenylate intermediate.</text>
</comment>
<comment type="pathway">
    <text evidence="1 9">Cofactor biosynthesis; (R)-pantothenate biosynthesis; (R)-pantothenate from (R)-pantoate and beta-alanine: step 1/1.</text>
</comment>
<organism evidence="10 11">
    <name type="scientific">Alkalicoccobacillus porphyridii</name>
    <dbReference type="NCBI Taxonomy" id="2597270"/>
    <lineage>
        <taxon>Bacteria</taxon>
        <taxon>Bacillati</taxon>
        <taxon>Bacillota</taxon>
        <taxon>Bacilli</taxon>
        <taxon>Bacillales</taxon>
        <taxon>Bacillaceae</taxon>
        <taxon>Alkalicoccobacillus</taxon>
    </lineage>
</organism>
<dbReference type="GO" id="GO:0015940">
    <property type="term" value="P:pantothenate biosynthetic process"/>
    <property type="evidence" value="ECO:0007669"/>
    <property type="project" value="UniProtKB-UniRule"/>
</dbReference>
<dbReference type="RefSeq" id="WP_143848172.1">
    <property type="nucleotide sequence ID" value="NZ_VLXZ01000004.1"/>
</dbReference>
<dbReference type="UniPathway" id="UPA00028">
    <property type="reaction ID" value="UER00005"/>
</dbReference>
<comment type="caution">
    <text evidence="10">The sequence shown here is derived from an EMBL/GenBank/DDBJ whole genome shotgun (WGS) entry which is preliminary data.</text>
</comment>
<dbReference type="GO" id="GO:0005524">
    <property type="term" value="F:ATP binding"/>
    <property type="evidence" value="ECO:0007669"/>
    <property type="project" value="UniProtKB-KW"/>
</dbReference>
<proteinExistence type="inferred from homology"/>
<dbReference type="GO" id="GO:0005829">
    <property type="term" value="C:cytosol"/>
    <property type="evidence" value="ECO:0007669"/>
    <property type="project" value="TreeGrafter"/>
</dbReference>
<evidence type="ECO:0000256" key="9">
    <source>
        <dbReference type="HAMAP-Rule" id="MF_00158"/>
    </source>
</evidence>
<dbReference type="OrthoDB" id="9773087at2"/>
<dbReference type="Gene3D" id="3.30.1300.10">
    <property type="entry name" value="Pantoate-beta-alanine ligase, C-terminal domain"/>
    <property type="match status" value="1"/>
</dbReference>
<accession>A0A553ZZT3</accession>
<keyword evidence="3 9" id="KW-0963">Cytoplasm</keyword>
<evidence type="ECO:0000256" key="2">
    <source>
        <dbReference type="ARBA" id="ARBA00009256"/>
    </source>
</evidence>
<feature type="binding site" evidence="9">
    <location>
        <position position="61"/>
    </location>
    <ligand>
        <name>beta-alanine</name>
        <dbReference type="ChEBI" id="CHEBI:57966"/>
    </ligand>
</feature>
<dbReference type="SUPFAM" id="SSF52374">
    <property type="entry name" value="Nucleotidylyl transferase"/>
    <property type="match status" value="1"/>
</dbReference>
<dbReference type="Pfam" id="PF02569">
    <property type="entry name" value="Pantoate_ligase"/>
    <property type="match status" value="1"/>
</dbReference>
<feature type="binding site" evidence="9">
    <location>
        <position position="153"/>
    </location>
    <ligand>
        <name>(R)-pantoate</name>
        <dbReference type="ChEBI" id="CHEBI:15980"/>
    </ligand>
</feature>
<dbReference type="NCBIfam" id="TIGR00125">
    <property type="entry name" value="cyt_tran_rel"/>
    <property type="match status" value="1"/>
</dbReference>
<evidence type="ECO:0000256" key="5">
    <source>
        <dbReference type="ARBA" id="ARBA00022655"/>
    </source>
</evidence>
<dbReference type="InterPro" id="IPR003721">
    <property type="entry name" value="Pantoate_ligase"/>
</dbReference>
<keyword evidence="11" id="KW-1185">Reference proteome</keyword>
<evidence type="ECO:0000256" key="6">
    <source>
        <dbReference type="ARBA" id="ARBA00022741"/>
    </source>
</evidence>
<keyword evidence="6 9" id="KW-0547">Nucleotide-binding</keyword>
<evidence type="ECO:0000256" key="1">
    <source>
        <dbReference type="ARBA" id="ARBA00004990"/>
    </source>
</evidence>
<dbReference type="AlphaFoldDB" id="A0A553ZZT3"/>
<reference evidence="10 11" key="1">
    <citation type="submission" date="2019-07" db="EMBL/GenBank/DDBJ databases">
        <authorList>
            <person name="Park Y.J."/>
            <person name="Jeong S.E."/>
            <person name="Jung H.S."/>
        </authorList>
    </citation>
    <scope>NUCLEOTIDE SEQUENCE [LARGE SCALE GENOMIC DNA]</scope>
    <source>
        <strain evidence="11">P16(2019)</strain>
    </source>
</reference>
<evidence type="ECO:0000256" key="4">
    <source>
        <dbReference type="ARBA" id="ARBA00022598"/>
    </source>
</evidence>
<dbReference type="Proteomes" id="UP000318521">
    <property type="component" value="Unassembled WGS sequence"/>
</dbReference>
<protein>
    <recommendedName>
        <fullName evidence="9">Pantothenate synthetase</fullName>
        <shortName evidence="9">PS</shortName>
        <ecNumber evidence="9">6.3.2.1</ecNumber>
    </recommendedName>
    <alternativeName>
        <fullName evidence="9">Pantoate--beta-alanine ligase</fullName>
    </alternativeName>
    <alternativeName>
        <fullName evidence="9">Pantoate-activating enzyme</fullName>
    </alternativeName>
</protein>
<dbReference type="PANTHER" id="PTHR21299">
    <property type="entry name" value="CYTIDYLATE KINASE/PANTOATE-BETA-ALANINE LIGASE"/>
    <property type="match status" value="1"/>
</dbReference>
<evidence type="ECO:0000313" key="10">
    <source>
        <dbReference type="EMBL" id="TSB46942.1"/>
    </source>
</evidence>
<dbReference type="Gene3D" id="3.40.50.620">
    <property type="entry name" value="HUPs"/>
    <property type="match status" value="1"/>
</dbReference>
<keyword evidence="4 9" id="KW-0436">Ligase</keyword>
<feature type="binding site" evidence="9">
    <location>
        <begin position="30"/>
        <end position="37"/>
    </location>
    <ligand>
        <name>ATP</name>
        <dbReference type="ChEBI" id="CHEBI:30616"/>
    </ligand>
</feature>
<evidence type="ECO:0000256" key="8">
    <source>
        <dbReference type="ARBA" id="ARBA00048258"/>
    </source>
</evidence>
<feature type="binding site" evidence="9">
    <location>
        <position position="61"/>
    </location>
    <ligand>
        <name>(R)-pantoate</name>
        <dbReference type="ChEBI" id="CHEBI:15980"/>
    </ligand>
</feature>
<comment type="similarity">
    <text evidence="2 9">Belongs to the pantothenate synthetase family.</text>
</comment>
<comment type="catalytic activity">
    <reaction evidence="8 9">
        <text>(R)-pantoate + beta-alanine + ATP = (R)-pantothenate + AMP + diphosphate + H(+)</text>
        <dbReference type="Rhea" id="RHEA:10912"/>
        <dbReference type="ChEBI" id="CHEBI:15378"/>
        <dbReference type="ChEBI" id="CHEBI:15980"/>
        <dbReference type="ChEBI" id="CHEBI:29032"/>
        <dbReference type="ChEBI" id="CHEBI:30616"/>
        <dbReference type="ChEBI" id="CHEBI:33019"/>
        <dbReference type="ChEBI" id="CHEBI:57966"/>
        <dbReference type="ChEBI" id="CHEBI:456215"/>
        <dbReference type="EC" id="6.3.2.1"/>
    </reaction>
</comment>
<sequence length="280" mass="31336">MILINKPTELHEKIKEERQKGRSIGFVPTMGALHEGHLSLIQVARSNHDLVVVSIFVNPLQFGEGEDFETYPRDIDRDQELCRQEAVDILFAPSVSEMYPETASVEIKVVEGVDVLCGQSRPGHFDGVATVVLKLLHMVWPDAAYFGQKDAQQVAVIKQMVKTLSMPLSIVASPTVRESDGLAKSSRNVHLTKDERQIAPKLYQTLLEAKEHASGGANRKELISFIQKRLETLTLGRVDYVDVLSYPKLEQVEELSGTIILALAYHFSHARLIDNIIIEK</sequence>